<evidence type="ECO:0000313" key="2">
    <source>
        <dbReference type="Proteomes" id="UP000427769"/>
    </source>
</evidence>
<reference evidence="1 2" key="1">
    <citation type="submission" date="2019-11" db="EMBL/GenBank/DDBJ databases">
        <title>Comparative genomics of hydrocarbon-degrading Desulfosarcina strains.</title>
        <authorList>
            <person name="Watanabe M."/>
            <person name="Kojima H."/>
            <person name="Fukui M."/>
        </authorList>
    </citation>
    <scope>NUCLEOTIDE SEQUENCE [LARGE SCALE GENOMIC DNA]</scope>
    <source>
        <strain evidence="1 2">PP31</strain>
    </source>
</reference>
<gene>
    <name evidence="1" type="ORF">DSCW_06900</name>
</gene>
<dbReference type="Proteomes" id="UP000427769">
    <property type="component" value="Chromosome"/>
</dbReference>
<dbReference type="EMBL" id="AP021875">
    <property type="protein sequence ID" value="BBO73273.1"/>
    <property type="molecule type" value="Genomic_DNA"/>
</dbReference>
<protein>
    <submittedName>
        <fullName evidence="1">Uncharacterized protein</fullName>
    </submittedName>
</protein>
<sequence>MENTDPLLRYSNLDGQPLRKVTVDQYAVEVPKKWPPKQSIERMTSFDVEPVKINDAMGSANSSGKPGKRGG</sequence>
<accession>A0A5K7YZC2</accession>
<evidence type="ECO:0000313" key="1">
    <source>
        <dbReference type="EMBL" id="BBO73273.1"/>
    </source>
</evidence>
<keyword evidence="2" id="KW-1185">Reference proteome</keyword>
<organism evidence="1 2">
    <name type="scientific">Desulfosarcina widdelii</name>
    <dbReference type="NCBI Taxonomy" id="947919"/>
    <lineage>
        <taxon>Bacteria</taxon>
        <taxon>Pseudomonadati</taxon>
        <taxon>Thermodesulfobacteriota</taxon>
        <taxon>Desulfobacteria</taxon>
        <taxon>Desulfobacterales</taxon>
        <taxon>Desulfosarcinaceae</taxon>
        <taxon>Desulfosarcina</taxon>
    </lineage>
</organism>
<name>A0A5K7YZC2_9BACT</name>
<dbReference type="KEGG" id="dwd:DSCW_06900"/>
<dbReference type="AlphaFoldDB" id="A0A5K7YZC2"/>
<proteinExistence type="predicted"/>